<sequence>MAERSVRGGRRHQRSSPPQETLRARPFHSRHASRCSSRRQIRHGQPFLLRSQATSPVSSSSSSSANPLLLSLPSSGLPLALSTA</sequence>
<reference evidence="3" key="2">
    <citation type="submission" date="2014-06" db="EMBL/GenBank/DDBJ databases">
        <authorList>
            <person name="Genoscope - CEA"/>
        </authorList>
    </citation>
    <scope>NUCLEOTIDE SEQUENCE</scope>
</reference>
<evidence type="ECO:0000313" key="3">
    <source>
        <dbReference type="EMBL" id="CDY15137.1"/>
    </source>
</evidence>
<feature type="compositionally biased region" description="Basic residues" evidence="1">
    <location>
        <begin position="25"/>
        <end position="42"/>
    </location>
</feature>
<dbReference type="Gramene" id="CDY15137">
    <property type="protein sequence ID" value="CDY15137"/>
    <property type="gene ID" value="GSBRNA2T00085306001"/>
</dbReference>
<organism evidence="3 4">
    <name type="scientific">Brassica napus</name>
    <name type="common">Rape</name>
    <dbReference type="NCBI Taxonomy" id="3708"/>
    <lineage>
        <taxon>Eukaryota</taxon>
        <taxon>Viridiplantae</taxon>
        <taxon>Streptophyta</taxon>
        <taxon>Embryophyta</taxon>
        <taxon>Tracheophyta</taxon>
        <taxon>Spermatophyta</taxon>
        <taxon>Magnoliopsida</taxon>
        <taxon>eudicotyledons</taxon>
        <taxon>Gunneridae</taxon>
        <taxon>Pentapetalae</taxon>
        <taxon>rosids</taxon>
        <taxon>malvids</taxon>
        <taxon>Brassicales</taxon>
        <taxon>Brassicaceae</taxon>
        <taxon>Brassiceae</taxon>
        <taxon>Brassica</taxon>
    </lineage>
</organism>
<proteinExistence type="predicted"/>
<name>A0A078FQK9_BRANA</name>
<evidence type="ECO:0000313" key="4">
    <source>
        <dbReference type="Proteomes" id="UP000028999"/>
    </source>
</evidence>
<protein>
    <submittedName>
        <fullName evidence="2">(rape) hypothetical protein</fullName>
    </submittedName>
    <submittedName>
        <fullName evidence="3">BnaC05g00160D protein</fullName>
    </submittedName>
</protein>
<dbReference type="PaxDb" id="3708-A0A078FQK9"/>
<dbReference type="Proteomes" id="UP000028999">
    <property type="component" value="Unassembled WGS sequence"/>
</dbReference>
<feature type="region of interest" description="Disordered" evidence="1">
    <location>
        <begin position="1"/>
        <end position="84"/>
    </location>
</feature>
<keyword evidence="4" id="KW-1185">Reference proteome</keyword>
<reference evidence="2" key="3">
    <citation type="submission" date="2021-01" db="EMBL/GenBank/DDBJ databases">
        <authorList>
            <consortium name="Genoscope - CEA"/>
            <person name="William W."/>
        </authorList>
    </citation>
    <scope>NUCLEOTIDE SEQUENCE</scope>
</reference>
<feature type="compositionally biased region" description="Low complexity" evidence="1">
    <location>
        <begin position="51"/>
        <end position="84"/>
    </location>
</feature>
<evidence type="ECO:0000313" key="2">
    <source>
        <dbReference type="EMBL" id="CAF1923346.1"/>
    </source>
</evidence>
<dbReference type="Proteomes" id="UP001295469">
    <property type="component" value="Chromosome C05"/>
</dbReference>
<reference evidence="3 4" key="1">
    <citation type="journal article" date="2014" name="Science">
        <title>Plant genetics. Early allopolyploid evolution in the post-Neolithic Brassica napus oilseed genome.</title>
        <authorList>
            <person name="Chalhoub B."/>
            <person name="Denoeud F."/>
            <person name="Liu S."/>
            <person name="Parkin I.A."/>
            <person name="Tang H."/>
            <person name="Wang X."/>
            <person name="Chiquet J."/>
            <person name="Belcram H."/>
            <person name="Tong C."/>
            <person name="Samans B."/>
            <person name="Correa M."/>
            <person name="Da Silva C."/>
            <person name="Just J."/>
            <person name="Falentin C."/>
            <person name="Koh C.S."/>
            <person name="Le Clainche I."/>
            <person name="Bernard M."/>
            <person name="Bento P."/>
            <person name="Noel B."/>
            <person name="Labadie K."/>
            <person name="Alberti A."/>
            <person name="Charles M."/>
            <person name="Arnaud D."/>
            <person name="Guo H."/>
            <person name="Daviaud C."/>
            <person name="Alamery S."/>
            <person name="Jabbari K."/>
            <person name="Zhao M."/>
            <person name="Edger P.P."/>
            <person name="Chelaifa H."/>
            <person name="Tack D."/>
            <person name="Lassalle G."/>
            <person name="Mestiri I."/>
            <person name="Schnel N."/>
            <person name="Le Paslier M.C."/>
            <person name="Fan G."/>
            <person name="Renault V."/>
            <person name="Bayer P.E."/>
            <person name="Golicz A.A."/>
            <person name="Manoli S."/>
            <person name="Lee T.H."/>
            <person name="Thi V.H."/>
            <person name="Chalabi S."/>
            <person name="Hu Q."/>
            <person name="Fan C."/>
            <person name="Tollenaere R."/>
            <person name="Lu Y."/>
            <person name="Battail C."/>
            <person name="Shen J."/>
            <person name="Sidebottom C.H."/>
            <person name="Wang X."/>
            <person name="Canaguier A."/>
            <person name="Chauveau A."/>
            <person name="Berard A."/>
            <person name="Deniot G."/>
            <person name="Guan M."/>
            <person name="Liu Z."/>
            <person name="Sun F."/>
            <person name="Lim Y.P."/>
            <person name="Lyons E."/>
            <person name="Town C.D."/>
            <person name="Bancroft I."/>
            <person name="Wang X."/>
            <person name="Meng J."/>
            <person name="Ma J."/>
            <person name="Pires J.C."/>
            <person name="King G.J."/>
            <person name="Brunel D."/>
            <person name="Delourme R."/>
            <person name="Renard M."/>
            <person name="Aury J.M."/>
            <person name="Adams K.L."/>
            <person name="Batley J."/>
            <person name="Snowdon R.J."/>
            <person name="Tost J."/>
            <person name="Edwards D."/>
            <person name="Zhou Y."/>
            <person name="Hua W."/>
            <person name="Sharpe A.G."/>
            <person name="Paterson A.H."/>
            <person name="Guan C."/>
            <person name="Wincker P."/>
        </authorList>
    </citation>
    <scope>NUCLEOTIDE SEQUENCE [LARGE SCALE GENOMIC DNA]</scope>
    <source>
        <strain evidence="4">cv. Darmor-bzh</strain>
    </source>
</reference>
<dbReference type="OMA" id="PFHSRHA"/>
<dbReference type="AlphaFoldDB" id="A0A078FQK9"/>
<gene>
    <name evidence="3" type="primary">BnaC05g00160D</name>
    <name evidence="2" type="ORF">DARMORV10_C05P00140.1</name>
    <name evidence="3" type="ORF">GSBRNA2T00085306001</name>
</gene>
<dbReference type="EMBL" id="HG994369">
    <property type="protein sequence ID" value="CAF1923346.1"/>
    <property type="molecule type" value="Genomic_DNA"/>
</dbReference>
<accession>A0A078FQK9</accession>
<dbReference type="EMBL" id="LK032052">
    <property type="protein sequence ID" value="CDY15137.1"/>
    <property type="molecule type" value="Genomic_DNA"/>
</dbReference>
<evidence type="ECO:0000256" key="1">
    <source>
        <dbReference type="SAM" id="MobiDB-lite"/>
    </source>
</evidence>